<name>A0AAV6LMK0_9ERIC</name>
<reference evidence="2" key="1">
    <citation type="submission" date="2020-08" db="EMBL/GenBank/DDBJ databases">
        <title>Plant Genome Project.</title>
        <authorList>
            <person name="Zhang R.-G."/>
        </authorList>
    </citation>
    <scope>NUCLEOTIDE SEQUENCE</scope>
    <source>
        <strain evidence="2">WSP0</strain>
        <tissue evidence="2">Leaf</tissue>
    </source>
</reference>
<evidence type="ECO:0000256" key="1">
    <source>
        <dbReference type="SAM" id="Phobius"/>
    </source>
</evidence>
<accession>A0AAV6LMK0</accession>
<keyword evidence="1" id="KW-1133">Transmembrane helix</keyword>
<evidence type="ECO:0000313" key="3">
    <source>
        <dbReference type="Proteomes" id="UP000823749"/>
    </source>
</evidence>
<comment type="caution">
    <text evidence="2">The sequence shown here is derived from an EMBL/GenBank/DDBJ whole genome shotgun (WGS) entry which is preliminary data.</text>
</comment>
<protein>
    <submittedName>
        <fullName evidence="2">Uncharacterized protein</fullName>
    </submittedName>
</protein>
<dbReference type="EMBL" id="JACTNZ010000001">
    <property type="protein sequence ID" value="KAG5565269.1"/>
    <property type="molecule type" value="Genomic_DNA"/>
</dbReference>
<sequence length="177" mass="21275">MVKFIFDENCIQGYLSITHMNFFNNLLVSSTFNLLLFFYDVTPSREFVIAIGLYFTNSVEVVINLIVIQLTNKQRTKYPDGKHRIWYIPEYASMRTLFFFSVDMIIYTNLFYTKFDPVERSKLLVDLLKDVDSRRYLEFRIQFDIYKHEVHCVPISYIYQSYLYSNLNLPTRVFPIK</sequence>
<keyword evidence="3" id="KW-1185">Reference proteome</keyword>
<feature type="transmembrane region" description="Helical" evidence="1">
    <location>
        <begin position="47"/>
        <end position="71"/>
    </location>
</feature>
<keyword evidence="1" id="KW-0472">Membrane</keyword>
<proteinExistence type="predicted"/>
<keyword evidence="1" id="KW-0812">Transmembrane</keyword>
<organism evidence="2 3">
    <name type="scientific">Rhododendron griersonianum</name>
    <dbReference type="NCBI Taxonomy" id="479676"/>
    <lineage>
        <taxon>Eukaryota</taxon>
        <taxon>Viridiplantae</taxon>
        <taxon>Streptophyta</taxon>
        <taxon>Embryophyta</taxon>
        <taxon>Tracheophyta</taxon>
        <taxon>Spermatophyta</taxon>
        <taxon>Magnoliopsida</taxon>
        <taxon>eudicotyledons</taxon>
        <taxon>Gunneridae</taxon>
        <taxon>Pentapetalae</taxon>
        <taxon>asterids</taxon>
        <taxon>Ericales</taxon>
        <taxon>Ericaceae</taxon>
        <taxon>Ericoideae</taxon>
        <taxon>Rhodoreae</taxon>
        <taxon>Rhododendron</taxon>
    </lineage>
</organism>
<dbReference type="AlphaFoldDB" id="A0AAV6LMK0"/>
<gene>
    <name evidence="2" type="ORF">RHGRI_001231</name>
</gene>
<feature type="transmembrane region" description="Helical" evidence="1">
    <location>
        <begin position="92"/>
        <end position="112"/>
    </location>
</feature>
<dbReference type="Proteomes" id="UP000823749">
    <property type="component" value="Chromosome 1"/>
</dbReference>
<feature type="transmembrane region" description="Helical" evidence="1">
    <location>
        <begin position="22"/>
        <end position="41"/>
    </location>
</feature>
<evidence type="ECO:0000313" key="2">
    <source>
        <dbReference type="EMBL" id="KAG5565269.1"/>
    </source>
</evidence>